<dbReference type="RefSeq" id="WP_236331796.1">
    <property type="nucleotide sequence ID" value="NZ_JAKIJS010000001.1"/>
</dbReference>
<organism evidence="4 5">
    <name type="scientific">Pseudalkalibacillus berkeleyi</name>
    <dbReference type="NCBI Taxonomy" id="1069813"/>
    <lineage>
        <taxon>Bacteria</taxon>
        <taxon>Bacillati</taxon>
        <taxon>Bacillota</taxon>
        <taxon>Bacilli</taxon>
        <taxon>Bacillales</taxon>
        <taxon>Fictibacillaceae</taxon>
        <taxon>Pseudalkalibacillus</taxon>
    </lineage>
</organism>
<dbReference type="SUPFAM" id="SSF52540">
    <property type="entry name" value="P-loop containing nucleoside triphosphate hydrolases"/>
    <property type="match status" value="2"/>
</dbReference>
<dbReference type="InterPro" id="IPR003439">
    <property type="entry name" value="ABC_transporter-like_ATP-bd"/>
</dbReference>
<evidence type="ECO:0000313" key="4">
    <source>
        <dbReference type="EMBL" id="MCF6136765.1"/>
    </source>
</evidence>
<gene>
    <name evidence="4" type="primary">abc-f</name>
    <name evidence="4" type="ORF">L2716_03420</name>
</gene>
<dbReference type="InterPro" id="IPR027417">
    <property type="entry name" value="P-loop_NTPase"/>
</dbReference>
<keyword evidence="1" id="KW-0547">Nucleotide-binding</keyword>
<keyword evidence="2" id="KW-0067">ATP-binding</keyword>
<dbReference type="InterPro" id="IPR032781">
    <property type="entry name" value="ABC_tran_Xtn"/>
</dbReference>
<dbReference type="PANTHER" id="PTHR42855">
    <property type="entry name" value="ABC TRANSPORTER ATP-BINDING SUBUNIT"/>
    <property type="match status" value="1"/>
</dbReference>
<evidence type="ECO:0000313" key="5">
    <source>
        <dbReference type="Proteomes" id="UP001649381"/>
    </source>
</evidence>
<dbReference type="Pfam" id="PF00005">
    <property type="entry name" value="ABC_tran"/>
    <property type="match status" value="2"/>
</dbReference>
<accession>A0ABS9GZE5</accession>
<reference evidence="4 5" key="1">
    <citation type="submission" date="2022-01" db="EMBL/GenBank/DDBJ databases">
        <title>Alkalihalobacillus sp. EGI L200015, a novel bacterium isolated from a salt lake sediment.</title>
        <authorList>
            <person name="Gao L."/>
            <person name="Fang B.-Z."/>
            <person name="Li W.-J."/>
        </authorList>
    </citation>
    <scope>NUCLEOTIDE SEQUENCE [LARGE SCALE GENOMIC DNA]</scope>
    <source>
        <strain evidence="4 5">KCTC 12718</strain>
    </source>
</reference>
<name>A0ABS9GZE5_9BACL</name>
<feature type="domain" description="ABC transporter" evidence="3">
    <location>
        <begin position="4"/>
        <end position="259"/>
    </location>
</feature>
<proteinExistence type="predicted"/>
<dbReference type="Gene3D" id="3.40.50.300">
    <property type="entry name" value="P-loop containing nucleotide triphosphate hydrolases"/>
    <property type="match status" value="2"/>
</dbReference>
<evidence type="ECO:0000259" key="3">
    <source>
        <dbReference type="PROSITE" id="PS50893"/>
    </source>
</evidence>
<feature type="domain" description="ABC transporter" evidence="3">
    <location>
        <begin position="333"/>
        <end position="540"/>
    </location>
</feature>
<keyword evidence="5" id="KW-1185">Reference proteome</keyword>
<protein>
    <submittedName>
        <fullName evidence="4">ABC-F type ribosomal protection protein</fullName>
    </submittedName>
</protein>
<evidence type="ECO:0000256" key="2">
    <source>
        <dbReference type="ARBA" id="ARBA00022840"/>
    </source>
</evidence>
<dbReference type="InterPro" id="IPR051309">
    <property type="entry name" value="ABCF_ATPase"/>
</dbReference>
<dbReference type="PANTHER" id="PTHR42855:SF2">
    <property type="entry name" value="DRUG RESISTANCE ABC TRANSPORTER,ATP-BINDING PROTEIN"/>
    <property type="match status" value="1"/>
</dbReference>
<dbReference type="CDD" id="cd03221">
    <property type="entry name" value="ABCF_EF-3"/>
    <property type="match status" value="2"/>
</dbReference>
<dbReference type="InterPro" id="IPR003593">
    <property type="entry name" value="AAA+_ATPase"/>
</dbReference>
<dbReference type="InterPro" id="IPR017871">
    <property type="entry name" value="ABC_transporter-like_CS"/>
</dbReference>
<dbReference type="NCBIfam" id="NF000355">
    <property type="entry name" value="ribo_prot_ABC_F"/>
    <property type="match status" value="1"/>
</dbReference>
<comment type="caution">
    <text evidence="4">The sequence shown here is derived from an EMBL/GenBank/DDBJ whole genome shotgun (WGS) entry which is preliminary data.</text>
</comment>
<dbReference type="Pfam" id="PF12848">
    <property type="entry name" value="ABC_tran_Xtn"/>
    <property type="match status" value="1"/>
</dbReference>
<dbReference type="Proteomes" id="UP001649381">
    <property type="component" value="Unassembled WGS sequence"/>
</dbReference>
<dbReference type="EMBL" id="JAKIJS010000001">
    <property type="protein sequence ID" value="MCF6136765.1"/>
    <property type="molecule type" value="Genomic_DNA"/>
</dbReference>
<dbReference type="PROSITE" id="PS50893">
    <property type="entry name" value="ABC_TRANSPORTER_2"/>
    <property type="match status" value="2"/>
</dbReference>
<sequence>MIVSTINQISKMYAGTWIFQDLSLQIYEKDRLALIGPNGAGKSTLMKCIAGTETVDTGTVAYKKDSTIGMLDQIPKVDPHIQVEEVLKQSFEEVYEIELQLKRVTEKMSDPSEQDKLEKHFNQFGKLQDRLEELNGYAIDSKIKGVMQGLGLDQLSDHPFATLSGGEQTKVGLAAILLEEPDLLLLDEPTNHLDMEALDWLEEYIRNYEGAVVIISHDRYFLDAVATKTVEIDSGVLEEYVGNYTAFTKEKEKRLTLEFQAYQDQQKKIKKMKEAIKRMRDWATRADNPKMHKRARNMERALERMNKLDRPQLERRTADLGFTSSKRSGKDVVQFENVCKQIDERILFSSLNFMLHFKDRAAIIGKNGVGKSTLLRMILGEITPDEGEVRIGASVKIGYLSQKGLSGYEGWNILDAYRDVARVEEGEARYRLSRFLFFGKDVFKKVDALSGGERTRLRLAQMMTENYNLLLLDEPTNHLDIDSREALEEALDGFGGTLLVVSHDRYFLNKLINKTFWIEDEKINHYIGNYTDAKEERIKLKN</sequence>
<evidence type="ECO:0000256" key="1">
    <source>
        <dbReference type="ARBA" id="ARBA00022741"/>
    </source>
</evidence>
<dbReference type="PROSITE" id="PS00211">
    <property type="entry name" value="ABC_TRANSPORTER_1"/>
    <property type="match status" value="2"/>
</dbReference>
<dbReference type="SMART" id="SM00382">
    <property type="entry name" value="AAA"/>
    <property type="match status" value="2"/>
</dbReference>